<sequence>MKSKHILIIALVAALLLSFNMFITAKFYSLRSRLEGQGIVYADTAWGGFDAKAEMRTNEKLFRAININASAIAETNNRIYDLENHLNIERGYIKKEKP</sequence>
<protein>
    <submittedName>
        <fullName evidence="1">Uncharacterized protein</fullName>
    </submittedName>
</protein>
<name>A0A6M3XW90_9ZZZZ</name>
<organism evidence="1">
    <name type="scientific">viral metagenome</name>
    <dbReference type="NCBI Taxonomy" id="1070528"/>
    <lineage>
        <taxon>unclassified sequences</taxon>
        <taxon>metagenomes</taxon>
        <taxon>organismal metagenomes</taxon>
    </lineage>
</organism>
<evidence type="ECO:0000313" key="1">
    <source>
        <dbReference type="EMBL" id="QJI02137.1"/>
    </source>
</evidence>
<accession>A0A6M3XW90</accession>
<dbReference type="AlphaFoldDB" id="A0A6M3XW90"/>
<gene>
    <name evidence="1" type="ORF">TM448B02946_0004</name>
</gene>
<proteinExistence type="predicted"/>
<reference evidence="1" key="1">
    <citation type="submission" date="2020-03" db="EMBL/GenBank/DDBJ databases">
        <title>The deep terrestrial virosphere.</title>
        <authorList>
            <person name="Holmfeldt K."/>
            <person name="Nilsson E."/>
            <person name="Simone D."/>
            <person name="Lopez-Fernandez M."/>
            <person name="Wu X."/>
            <person name="de Brujin I."/>
            <person name="Lundin D."/>
            <person name="Andersson A."/>
            <person name="Bertilsson S."/>
            <person name="Dopson M."/>
        </authorList>
    </citation>
    <scope>NUCLEOTIDE SEQUENCE</scope>
    <source>
        <strain evidence="1">TM448B02946</strain>
    </source>
</reference>
<dbReference type="EMBL" id="MT144977">
    <property type="protein sequence ID" value="QJI02137.1"/>
    <property type="molecule type" value="Genomic_DNA"/>
</dbReference>